<feature type="domain" description="AMP-dependent synthetase/ligase" evidence="1">
    <location>
        <begin position="32"/>
        <end position="377"/>
    </location>
</feature>
<feature type="domain" description="AMP-binding enzyme C-terminal" evidence="2">
    <location>
        <begin position="435"/>
        <end position="511"/>
    </location>
</feature>
<dbReference type="PANTHER" id="PTHR45527">
    <property type="entry name" value="NONRIBOSOMAL PEPTIDE SYNTHETASE"/>
    <property type="match status" value="1"/>
</dbReference>
<organism evidence="3">
    <name type="scientific">Streptomyces sp. R08</name>
    <dbReference type="NCBI Taxonomy" id="3238624"/>
    <lineage>
        <taxon>Bacteria</taxon>
        <taxon>Bacillati</taxon>
        <taxon>Actinomycetota</taxon>
        <taxon>Actinomycetes</taxon>
        <taxon>Kitasatosporales</taxon>
        <taxon>Streptomycetaceae</taxon>
        <taxon>Streptomyces</taxon>
    </lineage>
</organism>
<evidence type="ECO:0000259" key="2">
    <source>
        <dbReference type="Pfam" id="PF13193"/>
    </source>
</evidence>
<dbReference type="SUPFAM" id="SSF56801">
    <property type="entry name" value="Acetyl-CoA synthetase-like"/>
    <property type="match status" value="1"/>
</dbReference>
<protein>
    <submittedName>
        <fullName evidence="3">AMP-binding protein</fullName>
    </submittedName>
</protein>
<dbReference type="AlphaFoldDB" id="A0AB39MLX8"/>
<evidence type="ECO:0000313" key="3">
    <source>
        <dbReference type="EMBL" id="XDQ07034.1"/>
    </source>
</evidence>
<dbReference type="RefSeq" id="WP_369191866.1">
    <property type="nucleotide sequence ID" value="NZ_CP163431.1"/>
</dbReference>
<dbReference type="GO" id="GO:0031177">
    <property type="term" value="F:phosphopantetheine binding"/>
    <property type="evidence" value="ECO:0007669"/>
    <property type="project" value="TreeGrafter"/>
</dbReference>
<gene>
    <name evidence="3" type="ORF">AB5J58_45650</name>
</gene>
<dbReference type="GO" id="GO:0005737">
    <property type="term" value="C:cytoplasm"/>
    <property type="evidence" value="ECO:0007669"/>
    <property type="project" value="TreeGrafter"/>
</dbReference>
<dbReference type="PROSITE" id="PS00455">
    <property type="entry name" value="AMP_BINDING"/>
    <property type="match status" value="1"/>
</dbReference>
<name>A0AB39MLX8_9ACTN</name>
<dbReference type="InterPro" id="IPR020845">
    <property type="entry name" value="AMP-binding_CS"/>
</dbReference>
<accession>A0AB39MLX8</accession>
<reference evidence="3" key="1">
    <citation type="submission" date="2024-07" db="EMBL/GenBank/DDBJ databases">
        <authorList>
            <person name="Yu S.T."/>
        </authorList>
    </citation>
    <scope>NUCLEOTIDE SEQUENCE</scope>
    <source>
        <strain evidence="3">R08</strain>
    </source>
</reference>
<dbReference type="Gene3D" id="3.30.300.30">
    <property type="match status" value="1"/>
</dbReference>
<dbReference type="Gene3D" id="3.40.50.12780">
    <property type="entry name" value="N-terminal domain of ligase-like"/>
    <property type="match status" value="1"/>
</dbReference>
<dbReference type="InterPro" id="IPR025110">
    <property type="entry name" value="AMP-bd_C"/>
</dbReference>
<sequence length="534" mass="57334">MAGKSTTVAVPRPLRSLWGGPAHPPCLLDALDTTAAARPDTVAISDQDHETTYRELLLWTGHIAALLVDRGIRPGDRVAITGPRSAAVVAAMLATVSIGATYVPLDADYPLRRLEHMKTDSGAKILLYPDREPAFAAGVESLRIPPATDAPADLAATRHPCRADLPVYIIYTSGSTGLPKGVVLPHRCIDNMAEWQRSHSVRPDLRTAQFTPLNFDVWFQEVLGTLCGGGTLVIMPEALRRDAIALLDWLVDQRIERLFLPYVALNMLTAAAAAAESLDGLALQEVNIGGEQLVCTPVVREFFQRLLGCRLNIHYGQSESAMVTAHTLAGPPEDWPTLPPIGRPLPGCELIIEPADPAEPQVGELLVAGLPLSTGYLNQPDLTAARYIPVGLTHPGRNRAFRTGDLVRVEDGVVHYVGRADNEVKIRGIRVNPLEVDACLLAQPGVTEAVCVPIQITEGSRQLRAAVTVDGEATAFDAGRAMAALTELLPRQSVPVSITVLPELPRTPSGKADRKAVATALADIHLKGQKQPSR</sequence>
<dbReference type="InterPro" id="IPR045851">
    <property type="entry name" value="AMP-bd_C_sf"/>
</dbReference>
<dbReference type="GO" id="GO:0043041">
    <property type="term" value="P:amino acid activation for nonribosomal peptide biosynthetic process"/>
    <property type="evidence" value="ECO:0007669"/>
    <property type="project" value="TreeGrafter"/>
</dbReference>
<dbReference type="Pfam" id="PF00501">
    <property type="entry name" value="AMP-binding"/>
    <property type="match status" value="1"/>
</dbReference>
<dbReference type="PANTHER" id="PTHR45527:SF1">
    <property type="entry name" value="FATTY ACID SYNTHASE"/>
    <property type="match status" value="1"/>
</dbReference>
<dbReference type="GO" id="GO:0044550">
    <property type="term" value="P:secondary metabolite biosynthetic process"/>
    <property type="evidence" value="ECO:0007669"/>
    <property type="project" value="TreeGrafter"/>
</dbReference>
<dbReference type="Pfam" id="PF13193">
    <property type="entry name" value="AMP-binding_C"/>
    <property type="match status" value="1"/>
</dbReference>
<proteinExistence type="predicted"/>
<dbReference type="InterPro" id="IPR000873">
    <property type="entry name" value="AMP-dep_synth/lig_dom"/>
</dbReference>
<evidence type="ECO:0000259" key="1">
    <source>
        <dbReference type="Pfam" id="PF00501"/>
    </source>
</evidence>
<dbReference type="EMBL" id="CP163431">
    <property type="protein sequence ID" value="XDQ07034.1"/>
    <property type="molecule type" value="Genomic_DNA"/>
</dbReference>
<dbReference type="InterPro" id="IPR042099">
    <property type="entry name" value="ANL_N_sf"/>
</dbReference>